<gene>
    <name evidence="9" type="ORF">ABW286_03655</name>
</gene>
<keyword evidence="10" id="KW-1185">Reference proteome</keyword>
<dbReference type="GO" id="GO:0008168">
    <property type="term" value="F:methyltransferase activity"/>
    <property type="evidence" value="ECO:0007669"/>
    <property type="project" value="UniProtKB-KW"/>
</dbReference>
<comment type="caution">
    <text evidence="9">The sequence shown here is derived from an EMBL/GenBank/DDBJ whole genome shotgun (WGS) entry which is preliminary data.</text>
</comment>
<evidence type="ECO:0000256" key="2">
    <source>
        <dbReference type="ARBA" id="ARBA00022603"/>
    </source>
</evidence>
<evidence type="ECO:0000256" key="6">
    <source>
        <dbReference type="ARBA" id="ARBA00023125"/>
    </source>
</evidence>
<dbReference type="InterPro" id="IPR029063">
    <property type="entry name" value="SAM-dependent_MTases_sf"/>
</dbReference>
<evidence type="ECO:0000259" key="8">
    <source>
        <dbReference type="Pfam" id="PF07669"/>
    </source>
</evidence>
<dbReference type="CDD" id="cd02440">
    <property type="entry name" value="AdoMet_MTases"/>
    <property type="match status" value="1"/>
</dbReference>
<comment type="catalytic activity">
    <reaction evidence="7">
        <text>a 2'-deoxyadenosine in DNA + S-adenosyl-L-methionine = an N(6)-methyl-2'-deoxyadenosine in DNA + S-adenosyl-L-homocysteine + H(+)</text>
        <dbReference type="Rhea" id="RHEA:15197"/>
        <dbReference type="Rhea" id="RHEA-COMP:12418"/>
        <dbReference type="Rhea" id="RHEA-COMP:12419"/>
        <dbReference type="ChEBI" id="CHEBI:15378"/>
        <dbReference type="ChEBI" id="CHEBI:57856"/>
        <dbReference type="ChEBI" id="CHEBI:59789"/>
        <dbReference type="ChEBI" id="CHEBI:90615"/>
        <dbReference type="ChEBI" id="CHEBI:90616"/>
        <dbReference type="EC" id="2.1.1.72"/>
    </reaction>
</comment>
<evidence type="ECO:0000256" key="7">
    <source>
        <dbReference type="ARBA" id="ARBA00047942"/>
    </source>
</evidence>
<organism evidence="9 10">
    <name type="scientific">Erwinia papayae</name>
    <dbReference type="NCBI Taxonomy" id="206499"/>
    <lineage>
        <taxon>Bacteria</taxon>
        <taxon>Pseudomonadati</taxon>
        <taxon>Pseudomonadota</taxon>
        <taxon>Gammaproteobacteria</taxon>
        <taxon>Enterobacterales</taxon>
        <taxon>Erwiniaceae</taxon>
        <taxon>Erwinia</taxon>
    </lineage>
</organism>
<name>A0ABV3MXI9_9GAMM</name>
<dbReference type="SUPFAM" id="SSF53335">
    <property type="entry name" value="S-adenosyl-L-methionine-dependent methyltransferases"/>
    <property type="match status" value="1"/>
</dbReference>
<dbReference type="Gene3D" id="3.40.50.150">
    <property type="entry name" value="Vaccinia Virus protein VP39"/>
    <property type="match status" value="1"/>
</dbReference>
<dbReference type="InterPro" id="IPR011639">
    <property type="entry name" value="MethylTrfase_TaqI-like_dom"/>
</dbReference>
<dbReference type="PANTHER" id="PTHR33841">
    <property type="entry name" value="DNA METHYLTRANSFERASE YEEA-RELATED"/>
    <property type="match status" value="1"/>
</dbReference>
<dbReference type="Proteomes" id="UP001554567">
    <property type="component" value="Unassembled WGS sequence"/>
</dbReference>
<evidence type="ECO:0000313" key="10">
    <source>
        <dbReference type="Proteomes" id="UP001554567"/>
    </source>
</evidence>
<evidence type="ECO:0000313" key="9">
    <source>
        <dbReference type="EMBL" id="MEW5288283.1"/>
    </source>
</evidence>
<protein>
    <recommendedName>
        <fullName evidence="1">site-specific DNA-methyltransferase (adenine-specific)</fullName>
        <ecNumber evidence="1">2.1.1.72</ecNumber>
    </recommendedName>
</protein>
<dbReference type="EC" id="2.1.1.72" evidence="1"/>
<keyword evidence="5" id="KW-0680">Restriction system</keyword>
<evidence type="ECO:0000256" key="4">
    <source>
        <dbReference type="ARBA" id="ARBA00022691"/>
    </source>
</evidence>
<evidence type="ECO:0000256" key="3">
    <source>
        <dbReference type="ARBA" id="ARBA00022679"/>
    </source>
</evidence>
<proteinExistence type="predicted"/>
<keyword evidence="6" id="KW-0238">DNA-binding</keyword>
<dbReference type="InterPro" id="IPR050953">
    <property type="entry name" value="N4_N6_ade-DNA_methylase"/>
</dbReference>
<dbReference type="PANTHER" id="PTHR33841:SF6">
    <property type="entry name" value="TYPE II METHYLTRANSFERASE M.HINDII"/>
    <property type="match status" value="1"/>
</dbReference>
<evidence type="ECO:0000256" key="5">
    <source>
        <dbReference type="ARBA" id="ARBA00022747"/>
    </source>
</evidence>
<sequence length="489" mass="54283">MTQQLETADSVRRKVAPRTAQKHKAEFGQFMTPSSVARFMASLFPPSTQKICRLLDAGAGVGALSCAFLDRCGTGEFSFDSVEATACEVDENLCSHLAQHLGGYSDVKPRIIAGDYIKLATAEGLKDRGYTHAILNPPYKKINSQSAHRLALRSVGIETVNLYSAFVALAVGEAAPGGQIVAIIPRSFCNGPYYRPFRDFILARAAIRHMHLFESRNKVFSDDEVLQENIIIRLERGGQQESVTISTSTDDSFSDLTTHQHPFDRIVFPDDPERFIHVPTTTEKSAIELSPAVRYSLADIGVKVSTGPVVDFRLKAHLREMPEPGTVPLIYPGHLSMTGSVWPIPGLKKSNAIMRNNETEKWLYPNGFYCVVRRFSSKEERRRVVASLIDPAAFGDHAMLGFENHMNLFHENKGGLPEALARGLTVFLNTTAVDEHFRRFNGHTQVNATDLRLMKYPSRDTLTELGEWAMQQGTLTQDLIDSKLGTLTV</sequence>
<dbReference type="Pfam" id="PF07669">
    <property type="entry name" value="Eco57I"/>
    <property type="match status" value="1"/>
</dbReference>
<dbReference type="PRINTS" id="PR00507">
    <property type="entry name" value="N12N6MTFRASE"/>
</dbReference>
<dbReference type="GO" id="GO:0032259">
    <property type="term" value="P:methylation"/>
    <property type="evidence" value="ECO:0007669"/>
    <property type="project" value="UniProtKB-KW"/>
</dbReference>
<keyword evidence="3" id="KW-0808">Transferase</keyword>
<accession>A0ABV3MXI9</accession>
<keyword evidence="4" id="KW-0949">S-adenosyl-L-methionine</keyword>
<dbReference type="RefSeq" id="WP_367166698.1">
    <property type="nucleotide sequence ID" value="NZ_JBFKZN010000002.1"/>
</dbReference>
<keyword evidence="2 9" id="KW-0489">Methyltransferase</keyword>
<feature type="domain" description="Type II methyltransferase M.TaqI-like" evidence="8">
    <location>
        <begin position="126"/>
        <end position="220"/>
    </location>
</feature>
<dbReference type="EMBL" id="JBFKZN010000002">
    <property type="protein sequence ID" value="MEW5288283.1"/>
    <property type="molecule type" value="Genomic_DNA"/>
</dbReference>
<reference evidence="9 10" key="1">
    <citation type="submission" date="2024-07" db="EMBL/GenBank/DDBJ databases">
        <authorList>
            <person name="Dulla G.F.J."/>
            <person name="Delorm J.G."/>
        </authorList>
    </citation>
    <scope>NUCLEOTIDE SEQUENCE [LARGE SCALE GENOMIC DNA]</scope>
    <source>
        <strain evidence="9 10">JGD 233</strain>
    </source>
</reference>
<evidence type="ECO:0000256" key="1">
    <source>
        <dbReference type="ARBA" id="ARBA00011900"/>
    </source>
</evidence>